<dbReference type="GO" id="GO:0010945">
    <property type="term" value="F:coenzyme A diphosphatase activity"/>
    <property type="evidence" value="ECO:0007669"/>
    <property type="project" value="InterPro"/>
</dbReference>
<accession>A0A2R4C884</accession>
<dbReference type="OrthoDB" id="9802805at2"/>
<reference evidence="9 10" key="1">
    <citation type="submission" date="2018-03" db="EMBL/GenBank/DDBJ databases">
        <title>Massilia armeniaca sp. nov., isolated from desert soil.</title>
        <authorList>
            <person name="Huang H."/>
            <person name="Ren M."/>
        </authorList>
    </citation>
    <scope>NUCLEOTIDE SEQUENCE [LARGE SCALE GENOMIC DNA]</scope>
    <source>
        <strain evidence="9 10">ZMN-3</strain>
    </source>
</reference>
<gene>
    <name evidence="9" type="ORF">C9I28_08930</name>
</gene>
<feature type="domain" description="Nudix hydrolase" evidence="8">
    <location>
        <begin position="71"/>
        <end position="203"/>
    </location>
</feature>
<dbReference type="InterPro" id="IPR045121">
    <property type="entry name" value="CoAse"/>
</dbReference>
<comment type="cofactor">
    <cofactor evidence="1">
        <name>Mn(2+)</name>
        <dbReference type="ChEBI" id="CHEBI:29035"/>
    </cofactor>
</comment>
<dbReference type="RefSeq" id="WP_107141189.1">
    <property type="nucleotide sequence ID" value="NZ_CP028324.1"/>
</dbReference>
<dbReference type="CDD" id="cd03426">
    <property type="entry name" value="NUDIX_CoAse_Nudt7"/>
    <property type="match status" value="1"/>
</dbReference>
<dbReference type="PROSITE" id="PS51462">
    <property type="entry name" value="NUDIX"/>
    <property type="match status" value="1"/>
</dbReference>
<evidence type="ECO:0000256" key="6">
    <source>
        <dbReference type="ARBA" id="ARBA00023211"/>
    </source>
</evidence>
<feature type="region of interest" description="Disordered" evidence="7">
    <location>
        <begin position="50"/>
        <end position="70"/>
    </location>
</feature>
<proteinExistence type="predicted"/>
<dbReference type="InterPro" id="IPR000086">
    <property type="entry name" value="NUDIX_hydrolase_dom"/>
</dbReference>
<evidence type="ECO:0000256" key="1">
    <source>
        <dbReference type="ARBA" id="ARBA00001936"/>
    </source>
</evidence>
<evidence type="ECO:0000259" key="8">
    <source>
        <dbReference type="PROSITE" id="PS51462"/>
    </source>
</evidence>
<evidence type="ECO:0000256" key="4">
    <source>
        <dbReference type="ARBA" id="ARBA00022801"/>
    </source>
</evidence>
<organism evidence="9 10">
    <name type="scientific">Pseudoduganella armeniaca</name>
    <dbReference type="NCBI Taxonomy" id="2072590"/>
    <lineage>
        <taxon>Bacteria</taxon>
        <taxon>Pseudomonadati</taxon>
        <taxon>Pseudomonadota</taxon>
        <taxon>Betaproteobacteria</taxon>
        <taxon>Burkholderiales</taxon>
        <taxon>Oxalobacteraceae</taxon>
        <taxon>Telluria group</taxon>
        <taxon>Pseudoduganella</taxon>
    </lineage>
</organism>
<evidence type="ECO:0000256" key="3">
    <source>
        <dbReference type="ARBA" id="ARBA00022723"/>
    </source>
</evidence>
<dbReference type="InterPro" id="IPR015797">
    <property type="entry name" value="NUDIX_hydrolase-like_dom_sf"/>
</dbReference>
<evidence type="ECO:0000256" key="2">
    <source>
        <dbReference type="ARBA" id="ARBA00001946"/>
    </source>
</evidence>
<dbReference type="KEGG" id="masz:C9I28_08930"/>
<comment type="cofactor">
    <cofactor evidence="2">
        <name>Mg(2+)</name>
        <dbReference type="ChEBI" id="CHEBI:18420"/>
    </cofactor>
</comment>
<dbReference type="Pfam" id="PF00293">
    <property type="entry name" value="NUDIX"/>
    <property type="match status" value="1"/>
</dbReference>
<dbReference type="GO" id="GO:0046872">
    <property type="term" value="F:metal ion binding"/>
    <property type="evidence" value="ECO:0007669"/>
    <property type="project" value="UniProtKB-KW"/>
</dbReference>
<evidence type="ECO:0000256" key="5">
    <source>
        <dbReference type="ARBA" id="ARBA00022842"/>
    </source>
</evidence>
<dbReference type="SUPFAM" id="SSF55811">
    <property type="entry name" value="Nudix"/>
    <property type="match status" value="1"/>
</dbReference>
<protein>
    <submittedName>
        <fullName evidence="9">CoA pyrophosphatase</fullName>
    </submittedName>
</protein>
<name>A0A2R4C884_9BURK</name>
<evidence type="ECO:0000313" key="9">
    <source>
        <dbReference type="EMBL" id="AVR95837.1"/>
    </source>
</evidence>
<keyword evidence="4" id="KW-0378">Hydrolase</keyword>
<sequence>MLWFASDHPWRTPLATPQFDPTRLPVDAIAGEAPVPAHRLTPDWLRQRFAAPPPWTPEASDENWSKRPAPPAPASVLVPLVEREYGLALLLTLRTAHLNDHAGQIAFPGGRAEHFDLDAVDTALRETEEEIGLHRRHVEVLGTLPLYTTGTGYAVTPVVALVKPPFELKADPFEVAEIFEVPLAFLMDGAHHERRALAIGEQRRTFYAMPYERYFIWGATAGMLRNLFHFLRA</sequence>
<keyword evidence="6" id="KW-0464">Manganese</keyword>
<dbReference type="Proteomes" id="UP000240505">
    <property type="component" value="Chromosome"/>
</dbReference>
<dbReference type="PANTHER" id="PTHR12992">
    <property type="entry name" value="NUDIX HYDROLASE"/>
    <property type="match status" value="1"/>
</dbReference>
<keyword evidence="3" id="KW-0479">Metal-binding</keyword>
<evidence type="ECO:0000313" key="10">
    <source>
        <dbReference type="Proteomes" id="UP000240505"/>
    </source>
</evidence>
<keyword evidence="5" id="KW-0460">Magnesium</keyword>
<dbReference type="Gene3D" id="3.90.79.10">
    <property type="entry name" value="Nucleoside Triphosphate Pyrophosphohydrolase"/>
    <property type="match status" value="1"/>
</dbReference>
<keyword evidence="10" id="KW-1185">Reference proteome</keyword>
<dbReference type="PANTHER" id="PTHR12992:SF11">
    <property type="entry name" value="MITOCHONDRIAL COENZYME A DIPHOSPHATASE NUDT8"/>
    <property type="match status" value="1"/>
</dbReference>
<dbReference type="NCBIfam" id="NF007980">
    <property type="entry name" value="PRK10707.1"/>
    <property type="match status" value="1"/>
</dbReference>
<dbReference type="AlphaFoldDB" id="A0A2R4C884"/>
<evidence type="ECO:0000256" key="7">
    <source>
        <dbReference type="SAM" id="MobiDB-lite"/>
    </source>
</evidence>
<dbReference type="EMBL" id="CP028324">
    <property type="protein sequence ID" value="AVR95837.1"/>
    <property type="molecule type" value="Genomic_DNA"/>
</dbReference>